<sequence length="100" mass="11068">MVLPVMRLPLTIATLLISIEPLIDMARIVLNLSCSMTAETIAHRFLVGEILAVYDLSEEDVADPSDFAIRDGEVFILGDHENDEAVPPVSQFTIEMYSAF</sequence>
<organism evidence="1 2">
    <name type="scientific">Pseudoalteromonas phenolica</name>
    <dbReference type="NCBI Taxonomy" id="161398"/>
    <lineage>
        <taxon>Bacteria</taxon>
        <taxon>Pseudomonadati</taxon>
        <taxon>Pseudomonadota</taxon>
        <taxon>Gammaproteobacteria</taxon>
        <taxon>Alteromonadales</taxon>
        <taxon>Pseudoalteromonadaceae</taxon>
        <taxon>Pseudoalteromonas</taxon>
    </lineage>
</organism>
<dbReference type="OrthoDB" id="6287392at2"/>
<evidence type="ECO:0000313" key="1">
    <source>
        <dbReference type="EMBL" id="TMP81575.1"/>
    </source>
</evidence>
<dbReference type="Proteomes" id="UP000307362">
    <property type="component" value="Unassembled WGS sequence"/>
</dbReference>
<protein>
    <submittedName>
        <fullName evidence="1">Uncharacterized protein</fullName>
    </submittedName>
</protein>
<accession>A0A5S3YWM4</accession>
<reference evidence="2" key="2">
    <citation type="submission" date="2019-06" db="EMBL/GenBank/DDBJ databases">
        <title>Co-occurence of chitin degradation, pigmentation and bioactivity in marine Pseudoalteromonas.</title>
        <authorList>
            <person name="Sonnenschein E.C."/>
            <person name="Bech P.K."/>
        </authorList>
    </citation>
    <scope>NUCLEOTIDE SEQUENCE [LARGE SCALE GENOMIC DNA]</scope>
    <source>
        <strain evidence="2">S1189</strain>
    </source>
</reference>
<reference evidence="1 2" key="1">
    <citation type="submission" date="2017-12" db="EMBL/GenBank/DDBJ databases">
        <authorList>
            <person name="Paulsen S."/>
            <person name="Gram L.K."/>
        </authorList>
    </citation>
    <scope>NUCLEOTIDE SEQUENCE [LARGE SCALE GENOMIC DNA]</scope>
    <source>
        <strain evidence="1 2">S1189</strain>
    </source>
</reference>
<name>A0A5S3YWM4_9GAMM</name>
<dbReference type="AlphaFoldDB" id="A0A5S3YWM4"/>
<proteinExistence type="predicted"/>
<comment type="caution">
    <text evidence="1">The sequence shown here is derived from an EMBL/GenBank/DDBJ whole genome shotgun (WGS) entry which is preliminary data.</text>
</comment>
<evidence type="ECO:0000313" key="2">
    <source>
        <dbReference type="Proteomes" id="UP000307362"/>
    </source>
</evidence>
<dbReference type="EMBL" id="PNCM01000015">
    <property type="protein sequence ID" value="TMP81575.1"/>
    <property type="molecule type" value="Genomic_DNA"/>
</dbReference>
<gene>
    <name evidence="1" type="ORF">CWB73_08365</name>
</gene>